<dbReference type="GO" id="GO:0019888">
    <property type="term" value="F:protein phosphatase regulator activity"/>
    <property type="evidence" value="ECO:0007669"/>
    <property type="project" value="InterPro"/>
</dbReference>
<dbReference type="InterPro" id="IPR011989">
    <property type="entry name" value="ARM-like"/>
</dbReference>
<dbReference type="SMR" id="A0A444YM67"/>
<dbReference type="InterPro" id="IPR016024">
    <property type="entry name" value="ARM-type_fold"/>
</dbReference>
<dbReference type="PANTHER" id="PTHR10257">
    <property type="entry name" value="SERINE/THREONINE PROTEIN PHOSPHATASE 2A PP2A REGULATORY SUBUNIT B"/>
    <property type="match status" value="1"/>
</dbReference>
<protein>
    <submittedName>
        <fullName evidence="1">Uncharacterized protein</fullName>
    </submittedName>
</protein>
<proteinExistence type="predicted"/>
<sequence>MGGGNKKPSMPDSTNAVAVNHASRGVLPVSAPNSARIPSAPPPLSGVMEVLPVFRDVSVVERQNLFLSKLQVCCFVLNFPDTLKNVREKEIKQQTLMELVEFIQFGCEKLSENCQEEMIRMISVNIFWCLPLMSYENIGHESTDPEEEEPSMDPAWPHLQPVYKLLL</sequence>
<dbReference type="GO" id="GO:0007165">
    <property type="term" value="P:signal transduction"/>
    <property type="evidence" value="ECO:0007669"/>
    <property type="project" value="InterPro"/>
</dbReference>
<dbReference type="EMBL" id="SDMP01000016">
    <property type="protein sequence ID" value="RYR02978.1"/>
    <property type="molecule type" value="Genomic_DNA"/>
</dbReference>
<organism evidence="1 2">
    <name type="scientific">Arachis hypogaea</name>
    <name type="common">Peanut</name>
    <dbReference type="NCBI Taxonomy" id="3818"/>
    <lineage>
        <taxon>Eukaryota</taxon>
        <taxon>Viridiplantae</taxon>
        <taxon>Streptophyta</taxon>
        <taxon>Embryophyta</taxon>
        <taxon>Tracheophyta</taxon>
        <taxon>Spermatophyta</taxon>
        <taxon>Magnoliopsida</taxon>
        <taxon>eudicotyledons</taxon>
        <taxon>Gunneridae</taxon>
        <taxon>Pentapetalae</taxon>
        <taxon>rosids</taxon>
        <taxon>fabids</taxon>
        <taxon>Fabales</taxon>
        <taxon>Fabaceae</taxon>
        <taxon>Papilionoideae</taxon>
        <taxon>50 kb inversion clade</taxon>
        <taxon>dalbergioids sensu lato</taxon>
        <taxon>Dalbergieae</taxon>
        <taxon>Pterocarpus clade</taxon>
        <taxon>Arachis</taxon>
    </lineage>
</organism>
<dbReference type="GO" id="GO:0000159">
    <property type="term" value="C:protein phosphatase type 2A complex"/>
    <property type="evidence" value="ECO:0007669"/>
    <property type="project" value="InterPro"/>
</dbReference>
<dbReference type="SUPFAM" id="SSF48371">
    <property type="entry name" value="ARM repeat"/>
    <property type="match status" value="1"/>
</dbReference>
<dbReference type="STRING" id="3818.A0A444YM67"/>
<evidence type="ECO:0000313" key="1">
    <source>
        <dbReference type="EMBL" id="RYR02978.1"/>
    </source>
</evidence>
<reference evidence="1 2" key="1">
    <citation type="submission" date="2019-01" db="EMBL/GenBank/DDBJ databases">
        <title>Sequencing of cultivated peanut Arachis hypogaea provides insights into genome evolution and oil improvement.</title>
        <authorList>
            <person name="Chen X."/>
        </authorList>
    </citation>
    <scope>NUCLEOTIDE SEQUENCE [LARGE SCALE GENOMIC DNA]</scope>
    <source>
        <strain evidence="2">cv. Fuhuasheng</strain>
        <tissue evidence="1">Leaves</tissue>
    </source>
</reference>
<name>A0A444YM67_ARAHY</name>
<dbReference type="AlphaFoldDB" id="A0A444YM67"/>
<dbReference type="Proteomes" id="UP000289738">
    <property type="component" value="Chromosome B06"/>
</dbReference>
<keyword evidence="2" id="KW-1185">Reference proteome</keyword>
<dbReference type="OrthoDB" id="10264446at2759"/>
<comment type="caution">
    <text evidence="1">The sequence shown here is derived from an EMBL/GenBank/DDBJ whole genome shotgun (WGS) entry which is preliminary data.</text>
</comment>
<dbReference type="PANTHER" id="PTHR10257:SF3">
    <property type="entry name" value="SERINE_THREONINE-PROTEIN PHOSPHATASE 2A 56 KDA REGULATORY SUBUNIT GAMMA ISOFORM"/>
    <property type="match status" value="1"/>
</dbReference>
<dbReference type="Gramene" id="arahy.Tifrunner.gnm2.ann2.Ah16g182700.1">
    <property type="protein sequence ID" value="arahy.Tifrunner.gnm2.ann2.Ah16g182700.1-CDS-1"/>
    <property type="gene ID" value="arahy.Tifrunner.gnm2.ann2.Ah16g182700"/>
</dbReference>
<dbReference type="InterPro" id="IPR002554">
    <property type="entry name" value="PP2A_B56"/>
</dbReference>
<dbReference type="Pfam" id="PF01603">
    <property type="entry name" value="B56"/>
    <property type="match status" value="1"/>
</dbReference>
<evidence type="ECO:0000313" key="2">
    <source>
        <dbReference type="Proteomes" id="UP000289738"/>
    </source>
</evidence>
<gene>
    <name evidence="1" type="ORF">Ahy_B06g081814</name>
</gene>
<accession>A0A444YM67</accession>
<dbReference type="Gene3D" id="1.25.10.10">
    <property type="entry name" value="Leucine-rich Repeat Variant"/>
    <property type="match status" value="1"/>
</dbReference>